<dbReference type="Gene3D" id="2.60.40.10">
    <property type="entry name" value="Immunoglobulins"/>
    <property type="match status" value="1"/>
</dbReference>
<dbReference type="InterPro" id="IPR013783">
    <property type="entry name" value="Ig-like_fold"/>
</dbReference>
<organism evidence="13 14">
    <name type="scientific">Ornithinimicrobium avium</name>
    <dbReference type="NCBI Taxonomy" id="2283195"/>
    <lineage>
        <taxon>Bacteria</taxon>
        <taxon>Bacillati</taxon>
        <taxon>Actinomycetota</taxon>
        <taxon>Actinomycetes</taxon>
        <taxon>Micrococcales</taxon>
        <taxon>Ornithinimicrobiaceae</taxon>
        <taxon>Ornithinimicrobium</taxon>
    </lineage>
</organism>
<keyword evidence="6" id="KW-0029">Amino-acid transport</keyword>
<evidence type="ECO:0000256" key="4">
    <source>
        <dbReference type="ARBA" id="ARBA00022519"/>
    </source>
</evidence>
<evidence type="ECO:0000256" key="9">
    <source>
        <dbReference type="ARBA" id="ARBA00037998"/>
    </source>
</evidence>
<dbReference type="SUPFAM" id="SSF49478">
    <property type="entry name" value="Cna protein B-type domain"/>
    <property type="match status" value="1"/>
</dbReference>
<feature type="chain" id="PRO_5016865258" evidence="12">
    <location>
        <begin position="21"/>
        <end position="459"/>
    </location>
</feature>
<dbReference type="Proteomes" id="UP000253790">
    <property type="component" value="Chromosome"/>
</dbReference>
<evidence type="ECO:0000313" key="14">
    <source>
        <dbReference type="Proteomes" id="UP000253790"/>
    </source>
</evidence>
<evidence type="ECO:0000256" key="11">
    <source>
        <dbReference type="SAM" id="Phobius"/>
    </source>
</evidence>
<comment type="subcellular location">
    <subcellularLocation>
        <location evidence="1">Cell membrane</location>
        <topology evidence="1">Multi-pass membrane protein</topology>
    </subcellularLocation>
</comment>
<dbReference type="GO" id="GO:0015192">
    <property type="term" value="F:L-phenylalanine transmembrane transporter activity"/>
    <property type="evidence" value="ECO:0007669"/>
    <property type="project" value="TreeGrafter"/>
</dbReference>
<dbReference type="InterPro" id="IPR001851">
    <property type="entry name" value="ABC_transp_permease"/>
</dbReference>
<dbReference type="Pfam" id="PF13620">
    <property type="entry name" value="CarboxypepD_reg"/>
    <property type="match status" value="1"/>
</dbReference>
<evidence type="ECO:0000256" key="7">
    <source>
        <dbReference type="ARBA" id="ARBA00022989"/>
    </source>
</evidence>
<keyword evidence="8 11" id="KW-0472">Membrane</keyword>
<evidence type="ECO:0000256" key="3">
    <source>
        <dbReference type="ARBA" id="ARBA00022475"/>
    </source>
</evidence>
<keyword evidence="4" id="KW-0997">Cell inner membrane</keyword>
<keyword evidence="7 11" id="KW-1133">Transmembrane helix</keyword>
<feature type="transmembrane region" description="Helical" evidence="11">
    <location>
        <begin position="357"/>
        <end position="378"/>
    </location>
</feature>
<evidence type="ECO:0000313" key="13">
    <source>
        <dbReference type="EMBL" id="AXH97842.1"/>
    </source>
</evidence>
<dbReference type="GO" id="GO:0005886">
    <property type="term" value="C:plasma membrane"/>
    <property type="evidence" value="ECO:0007669"/>
    <property type="project" value="UniProtKB-SubCell"/>
</dbReference>
<keyword evidence="2" id="KW-0813">Transport</keyword>
<name>A0A345NS34_9MICO</name>
<protein>
    <submittedName>
        <fullName evidence="13">Branched-chain amino acid ABC transporter permease</fullName>
    </submittedName>
</protein>
<dbReference type="GO" id="GO:0005975">
    <property type="term" value="P:carbohydrate metabolic process"/>
    <property type="evidence" value="ECO:0007669"/>
    <property type="project" value="UniProtKB-ARBA"/>
</dbReference>
<keyword evidence="12" id="KW-0732">Signal</keyword>
<comment type="similarity">
    <text evidence="9">Belongs to the binding-protein-dependent transport system permease family. LivHM subfamily.</text>
</comment>
<dbReference type="GO" id="GO:0015808">
    <property type="term" value="P:L-alanine transport"/>
    <property type="evidence" value="ECO:0007669"/>
    <property type="project" value="TreeGrafter"/>
</dbReference>
<feature type="region of interest" description="Disordered" evidence="10">
    <location>
        <begin position="40"/>
        <end position="71"/>
    </location>
</feature>
<dbReference type="Pfam" id="PF02653">
    <property type="entry name" value="BPD_transp_2"/>
    <property type="match status" value="1"/>
</dbReference>
<dbReference type="GO" id="GO:0015190">
    <property type="term" value="F:L-leucine transmembrane transporter activity"/>
    <property type="evidence" value="ECO:0007669"/>
    <property type="project" value="TreeGrafter"/>
</dbReference>
<evidence type="ECO:0000256" key="12">
    <source>
        <dbReference type="SAM" id="SignalP"/>
    </source>
</evidence>
<evidence type="ECO:0000256" key="1">
    <source>
        <dbReference type="ARBA" id="ARBA00004651"/>
    </source>
</evidence>
<keyword evidence="5 11" id="KW-0812">Transmembrane</keyword>
<feature type="transmembrane region" description="Helical" evidence="11">
    <location>
        <begin position="390"/>
        <end position="419"/>
    </location>
</feature>
<dbReference type="GO" id="GO:1903806">
    <property type="term" value="P:L-isoleucine import across plasma membrane"/>
    <property type="evidence" value="ECO:0007669"/>
    <property type="project" value="TreeGrafter"/>
</dbReference>
<feature type="transmembrane region" description="Helical" evidence="11">
    <location>
        <begin position="261"/>
        <end position="283"/>
    </location>
</feature>
<feature type="transmembrane region" description="Helical" evidence="11">
    <location>
        <begin position="208"/>
        <end position="241"/>
    </location>
</feature>
<feature type="transmembrane region" description="Helical" evidence="11">
    <location>
        <begin position="177"/>
        <end position="196"/>
    </location>
</feature>
<reference evidence="13 14" key="1">
    <citation type="submission" date="2018-07" db="EMBL/GenBank/DDBJ databases">
        <title>Complete genome sequencing of Ornithinimicrobium sp. AMA3305.</title>
        <authorList>
            <person name="Bae J.-W."/>
        </authorList>
    </citation>
    <scope>NUCLEOTIDE SEQUENCE [LARGE SCALE GENOMIC DNA]</scope>
    <source>
        <strain evidence="13 14">AMA3305</strain>
    </source>
</reference>
<accession>A0A345NS34</accession>
<dbReference type="GO" id="GO:0005304">
    <property type="term" value="F:L-valine transmembrane transporter activity"/>
    <property type="evidence" value="ECO:0007669"/>
    <property type="project" value="TreeGrafter"/>
</dbReference>
<feature type="signal peptide" evidence="12">
    <location>
        <begin position="1"/>
        <end position="20"/>
    </location>
</feature>
<dbReference type="GO" id="GO:0015188">
    <property type="term" value="F:L-isoleucine transmembrane transporter activity"/>
    <property type="evidence" value="ECO:0007669"/>
    <property type="project" value="TreeGrafter"/>
</dbReference>
<dbReference type="EMBL" id="CP031229">
    <property type="protein sequence ID" value="AXH97842.1"/>
    <property type="molecule type" value="Genomic_DNA"/>
</dbReference>
<gene>
    <name evidence="13" type="ORF">DV701_02165</name>
</gene>
<evidence type="ECO:0000256" key="5">
    <source>
        <dbReference type="ARBA" id="ARBA00022692"/>
    </source>
</evidence>
<proteinExistence type="inferred from homology"/>
<feature type="transmembrane region" description="Helical" evidence="11">
    <location>
        <begin position="311"/>
        <end position="328"/>
    </location>
</feature>
<dbReference type="CDD" id="cd06582">
    <property type="entry name" value="TM_PBP1_LivH_like"/>
    <property type="match status" value="1"/>
</dbReference>
<dbReference type="OrthoDB" id="9807115at2"/>
<feature type="transmembrane region" description="Helical" evidence="11">
    <location>
        <begin position="425"/>
        <end position="446"/>
    </location>
</feature>
<evidence type="ECO:0000256" key="2">
    <source>
        <dbReference type="ARBA" id="ARBA00022448"/>
    </source>
</evidence>
<keyword evidence="14" id="KW-1185">Reference proteome</keyword>
<keyword evidence="3" id="KW-1003">Cell membrane</keyword>
<evidence type="ECO:0000256" key="6">
    <source>
        <dbReference type="ARBA" id="ARBA00022970"/>
    </source>
</evidence>
<dbReference type="AlphaFoldDB" id="A0A345NS34"/>
<dbReference type="GO" id="GO:0042941">
    <property type="term" value="P:D-alanine transmembrane transport"/>
    <property type="evidence" value="ECO:0007669"/>
    <property type="project" value="TreeGrafter"/>
</dbReference>
<dbReference type="PANTHER" id="PTHR11795:SF371">
    <property type="entry name" value="HIGH-AFFINITY BRANCHED-CHAIN AMINO ACID TRANSPORT SYSTEM PERMEASE PROTEIN LIVH"/>
    <property type="match status" value="1"/>
</dbReference>
<dbReference type="InterPro" id="IPR052157">
    <property type="entry name" value="BCAA_transport_permease"/>
</dbReference>
<dbReference type="PANTHER" id="PTHR11795">
    <property type="entry name" value="BRANCHED-CHAIN AMINO ACID TRANSPORT SYSTEM PERMEASE PROTEIN LIVH"/>
    <property type="match status" value="1"/>
</dbReference>
<sequence length="459" mass="48141">MSLFAALLLTVMLVPGAAAAALSHSSSPPTAAVPAAVLSQDDAAKSTAPPQDEAAQSIRGSIRGPDRQPISGLTITVTQDGTEVGSGTTDDKGQWEVPLPEPGTYSASIDPAQLPEGVVPRTEDGAQIDGVVVRPGAQQGVIFQLAAGAGGEDGAAAPPAAGGTSFARQFIQLTVEGIKFGAIIAITAVGLSLVFGTTRLINFAHGEYVTFGAIMAFFLSVTPLNLPVWLAGILAMILTALLAGGVELTVWRPMRRKSAGLIQQFIVAIGLALVVRHILLVLFGSRRRQYDEYNLQQSMDLGLFRITPRDLIVTLIAFALMGLVAFMLERTRVGKAMRAVNDNQDLASASGINVERIIMIVWLLGGALAGLGGVLFGLTQAVYPDMGFQLLLLMFAAVILGGLGSAYGAMVGAIAIGLVSQLSTLWFPASLQNMWALLVMILVLLVRPQGFFGRRERVG</sequence>
<evidence type="ECO:0000256" key="10">
    <source>
        <dbReference type="SAM" id="MobiDB-lite"/>
    </source>
</evidence>
<evidence type="ECO:0000256" key="8">
    <source>
        <dbReference type="ARBA" id="ARBA00023136"/>
    </source>
</evidence>
<dbReference type="KEGG" id="orn:DV701_02165"/>